<keyword evidence="5" id="KW-1185">Reference proteome</keyword>
<dbReference type="Gene3D" id="1.10.10.60">
    <property type="entry name" value="Homeodomain-like"/>
    <property type="match status" value="2"/>
</dbReference>
<comment type="caution">
    <text evidence="4">The sequence shown here is derived from an EMBL/GenBank/DDBJ whole genome shotgun (WGS) entry which is preliminary data.</text>
</comment>
<evidence type="ECO:0000313" key="5">
    <source>
        <dbReference type="Proteomes" id="UP000321577"/>
    </source>
</evidence>
<dbReference type="AlphaFoldDB" id="A0A512MGV0"/>
<dbReference type="Pfam" id="PF12833">
    <property type="entry name" value="HTH_18"/>
    <property type="match status" value="1"/>
</dbReference>
<dbReference type="PROSITE" id="PS01124">
    <property type="entry name" value="HTH_ARAC_FAMILY_2"/>
    <property type="match status" value="1"/>
</dbReference>
<dbReference type="SMART" id="SM00342">
    <property type="entry name" value="HTH_ARAC"/>
    <property type="match status" value="1"/>
</dbReference>
<dbReference type="EMBL" id="BKAG01000064">
    <property type="protein sequence ID" value="GEP45954.1"/>
    <property type="molecule type" value="Genomic_DNA"/>
</dbReference>
<proteinExistence type="predicted"/>
<dbReference type="RefSeq" id="WP_146855371.1">
    <property type="nucleotide sequence ID" value="NZ_BKAG01000064.1"/>
</dbReference>
<dbReference type="SUPFAM" id="SSF46689">
    <property type="entry name" value="Homeodomain-like"/>
    <property type="match status" value="2"/>
</dbReference>
<reference evidence="4 5" key="1">
    <citation type="submission" date="2019-07" db="EMBL/GenBank/DDBJ databases">
        <title>Whole genome shotgun sequence of Brevifollis gellanilyticus NBRC 108608.</title>
        <authorList>
            <person name="Hosoyama A."/>
            <person name="Uohara A."/>
            <person name="Ohji S."/>
            <person name="Ichikawa N."/>
        </authorList>
    </citation>
    <scope>NUCLEOTIDE SEQUENCE [LARGE SCALE GENOMIC DNA]</scope>
    <source>
        <strain evidence="4 5">NBRC 108608</strain>
    </source>
</reference>
<dbReference type="InterPro" id="IPR009057">
    <property type="entry name" value="Homeodomain-like_sf"/>
</dbReference>
<keyword evidence="2" id="KW-0804">Transcription</keyword>
<dbReference type="InterPro" id="IPR009594">
    <property type="entry name" value="Tscrpt_reg_HTH_AraC_N"/>
</dbReference>
<dbReference type="PANTHER" id="PTHR43436">
    <property type="entry name" value="ARAC-FAMILY TRANSCRIPTIONAL REGULATOR"/>
    <property type="match status" value="1"/>
</dbReference>
<dbReference type="Pfam" id="PF06719">
    <property type="entry name" value="AraC_N"/>
    <property type="match status" value="1"/>
</dbReference>
<evidence type="ECO:0000256" key="2">
    <source>
        <dbReference type="ARBA" id="ARBA00023163"/>
    </source>
</evidence>
<evidence type="ECO:0000256" key="1">
    <source>
        <dbReference type="ARBA" id="ARBA00023015"/>
    </source>
</evidence>
<organism evidence="4 5">
    <name type="scientific">Brevifollis gellanilyticus</name>
    <dbReference type="NCBI Taxonomy" id="748831"/>
    <lineage>
        <taxon>Bacteria</taxon>
        <taxon>Pseudomonadati</taxon>
        <taxon>Verrucomicrobiota</taxon>
        <taxon>Verrucomicrobiia</taxon>
        <taxon>Verrucomicrobiales</taxon>
        <taxon>Verrucomicrobiaceae</taxon>
    </lineage>
</organism>
<dbReference type="PANTHER" id="PTHR43436:SF2">
    <property type="entry name" value="ARAC_XYLS FAMILY TRANSCRIPTIONAL REGULATOR"/>
    <property type="match status" value="1"/>
</dbReference>
<dbReference type="Proteomes" id="UP000321577">
    <property type="component" value="Unassembled WGS sequence"/>
</dbReference>
<dbReference type="InterPro" id="IPR018060">
    <property type="entry name" value="HTH_AraC"/>
</dbReference>
<evidence type="ECO:0000259" key="3">
    <source>
        <dbReference type="PROSITE" id="PS01124"/>
    </source>
</evidence>
<gene>
    <name evidence="4" type="ORF">BGE01nite_52450</name>
</gene>
<dbReference type="GO" id="GO:0043565">
    <property type="term" value="F:sequence-specific DNA binding"/>
    <property type="evidence" value="ECO:0007669"/>
    <property type="project" value="InterPro"/>
</dbReference>
<accession>A0A512MGV0</accession>
<evidence type="ECO:0000313" key="4">
    <source>
        <dbReference type="EMBL" id="GEP45954.1"/>
    </source>
</evidence>
<dbReference type="GO" id="GO:0003700">
    <property type="term" value="F:DNA-binding transcription factor activity"/>
    <property type="evidence" value="ECO:0007669"/>
    <property type="project" value="InterPro"/>
</dbReference>
<protein>
    <submittedName>
        <fullName evidence="4">AraC family transcriptional regulator</fullName>
    </submittedName>
</protein>
<dbReference type="OrthoDB" id="34150at2"/>
<sequence>MKTKSARASSSRQRPPLHPPKYQRFVELLADQVRGQGFSPSRLAGVKFMRSTMEVPRTQVSYEPSIVIVAQGRKSGYLAGKKFVYDANHFLVLAMPLPFECETEGSEDEPLLGLSIGVTPALVAELLMHVEQPPLNSASPQAIQSSELDDRLGDAATRLVECLRHADDARILGPQIVREITYRVLNGPLGHNLRALAAPHSHFGQIGRVMTKLNTDYARTHDLPTLASEAGMSVSTFHAHFKSVTSFSPLQYLKNVRLHKARMLMVHEGINASSAAMEVGYESASQFSREFKRLFGDSPANVAQQLRKTLIRLS</sequence>
<name>A0A512MGV0_9BACT</name>
<feature type="domain" description="HTH araC/xylS-type" evidence="3">
    <location>
        <begin position="207"/>
        <end position="305"/>
    </location>
</feature>
<keyword evidence="1" id="KW-0805">Transcription regulation</keyword>